<dbReference type="Proteomes" id="UP000033740">
    <property type="component" value="Unassembled WGS sequence"/>
</dbReference>
<dbReference type="RefSeq" id="WP_045272669.1">
    <property type="nucleotide sequence ID" value="NZ_JYIX01000037.1"/>
</dbReference>
<accession>A0A0F0LIH0</accession>
<protein>
    <submittedName>
        <fullName evidence="1">Uncharacterized protein</fullName>
    </submittedName>
</protein>
<dbReference type="PATRIC" id="fig|582680.6.peg.2638"/>
<keyword evidence="2" id="KW-1185">Reference proteome</keyword>
<name>A0A0F0LIH0_9MICO</name>
<dbReference type="STRING" id="582680.RS86_02569"/>
<dbReference type="AlphaFoldDB" id="A0A0F0LIH0"/>
<organism evidence="1 2">
    <name type="scientific">Microbacterium azadirachtae</name>
    <dbReference type="NCBI Taxonomy" id="582680"/>
    <lineage>
        <taxon>Bacteria</taxon>
        <taxon>Bacillati</taxon>
        <taxon>Actinomycetota</taxon>
        <taxon>Actinomycetes</taxon>
        <taxon>Micrococcales</taxon>
        <taxon>Microbacteriaceae</taxon>
        <taxon>Microbacterium</taxon>
    </lineage>
</organism>
<dbReference type="EMBL" id="JYIX01000037">
    <property type="protein sequence ID" value="KJL32100.1"/>
    <property type="molecule type" value="Genomic_DNA"/>
</dbReference>
<evidence type="ECO:0000313" key="2">
    <source>
        <dbReference type="Proteomes" id="UP000033740"/>
    </source>
</evidence>
<evidence type="ECO:0000313" key="1">
    <source>
        <dbReference type="EMBL" id="KJL32100.1"/>
    </source>
</evidence>
<proteinExistence type="predicted"/>
<gene>
    <name evidence="1" type="ORF">RS86_02569</name>
</gene>
<sequence length="201" mass="21754">MRAVAEVGIDEERVVVLTGRSDTDWVAAAAARLGAAEDIAPMPVELRAEFIAHAATAVTPHDVLALQLWPQDAFPFVVRVSVQESPGLEEVRRRIREGAASWRAVSPSEHLGSGCQWIFDGEVPGSEQIATRGWQAVFADDAVMTVVTLEPVLADAFLLATPHVAALVDDLRILVDGEPWRGGDLNRGLVMADEEWPGESR</sequence>
<comment type="caution">
    <text evidence="1">The sequence shown here is derived from an EMBL/GenBank/DDBJ whole genome shotgun (WGS) entry which is preliminary data.</text>
</comment>
<reference evidence="1 2" key="1">
    <citation type="submission" date="2015-02" db="EMBL/GenBank/DDBJ databases">
        <title>Draft genome sequences of ten Microbacterium spp. with emphasis on heavy metal contaminated environments.</title>
        <authorList>
            <person name="Corretto E."/>
        </authorList>
    </citation>
    <scope>NUCLEOTIDE SEQUENCE [LARGE SCALE GENOMIC DNA]</scope>
    <source>
        <strain evidence="1 2">ARN176</strain>
    </source>
</reference>